<dbReference type="PROSITE" id="PS50105">
    <property type="entry name" value="SAM_DOMAIN"/>
    <property type="match status" value="1"/>
</dbReference>
<dbReference type="Pfam" id="PF00536">
    <property type="entry name" value="SAM_1"/>
    <property type="match status" value="1"/>
</dbReference>
<dbReference type="GeneTree" id="ENSGT00880000138051"/>
<dbReference type="Pfam" id="PF12796">
    <property type="entry name" value="Ank_2"/>
    <property type="match status" value="1"/>
</dbReference>
<dbReference type="Gene3D" id="1.25.40.20">
    <property type="entry name" value="Ankyrin repeat-containing domain"/>
    <property type="match status" value="1"/>
</dbReference>
<reference evidence="4" key="1">
    <citation type="journal article" date="2004" name="Nature">
        <title>Genome duplication in the teleost fish Tetraodon nigroviridis reveals the early vertebrate proto-karyotype.</title>
        <authorList>
            <person name="Jaillon O."/>
            <person name="Aury J.-M."/>
            <person name="Brunet F."/>
            <person name="Petit J.-L."/>
            <person name="Stange-Thomann N."/>
            <person name="Mauceli E."/>
            <person name="Bouneau L."/>
            <person name="Fischer C."/>
            <person name="Ozouf-Costaz C."/>
            <person name="Bernot A."/>
            <person name="Nicaud S."/>
            <person name="Jaffe D."/>
            <person name="Fisher S."/>
            <person name="Lutfalla G."/>
            <person name="Dossat C."/>
            <person name="Segurens B."/>
            <person name="Dasilva C."/>
            <person name="Salanoubat M."/>
            <person name="Levy M."/>
            <person name="Boudet N."/>
            <person name="Castellano S."/>
            <person name="Anthouard V."/>
            <person name="Jubin C."/>
            <person name="Castelli V."/>
            <person name="Katinka M."/>
            <person name="Vacherie B."/>
            <person name="Biemont C."/>
            <person name="Skalli Z."/>
            <person name="Cattolico L."/>
            <person name="Poulain J."/>
            <person name="De Berardinis V."/>
            <person name="Cruaud C."/>
            <person name="Duprat S."/>
            <person name="Brottier P."/>
            <person name="Coutanceau J.-P."/>
            <person name="Gouzy J."/>
            <person name="Parra G."/>
            <person name="Lardier G."/>
            <person name="Chapple C."/>
            <person name="McKernan K.J."/>
            <person name="McEwan P."/>
            <person name="Bosak S."/>
            <person name="Kellis M."/>
            <person name="Volff J.-N."/>
            <person name="Guigo R."/>
            <person name="Zody M.C."/>
            <person name="Mesirov J."/>
            <person name="Lindblad-Toh K."/>
            <person name="Birren B."/>
            <person name="Nusbaum C."/>
            <person name="Kahn D."/>
            <person name="Robinson-Rechavi M."/>
            <person name="Laudet V."/>
            <person name="Schachter V."/>
            <person name="Quetier F."/>
            <person name="Saurin W."/>
            <person name="Scarpelli C."/>
            <person name="Wincker P."/>
            <person name="Lander E.S."/>
            <person name="Weissenbach J."/>
            <person name="Roest Crollius H."/>
        </authorList>
    </citation>
    <scope>NUCLEOTIDE SEQUENCE [LARGE SCALE GENOMIC DNA]</scope>
</reference>
<reference evidence="3" key="2">
    <citation type="submission" date="2025-08" db="UniProtKB">
        <authorList>
            <consortium name="Ensembl"/>
        </authorList>
    </citation>
    <scope>IDENTIFICATION</scope>
</reference>
<dbReference type="InterPro" id="IPR036770">
    <property type="entry name" value="Ankyrin_rpt-contain_sf"/>
</dbReference>
<reference evidence="3" key="3">
    <citation type="submission" date="2025-09" db="UniProtKB">
        <authorList>
            <consortium name="Ensembl"/>
        </authorList>
    </citation>
    <scope>IDENTIFICATION</scope>
</reference>
<evidence type="ECO:0000256" key="1">
    <source>
        <dbReference type="PROSITE-ProRule" id="PRU00023"/>
    </source>
</evidence>
<organism evidence="3 4">
    <name type="scientific">Tetraodon nigroviridis</name>
    <name type="common">Spotted green pufferfish</name>
    <name type="synonym">Chelonodon nigroviridis</name>
    <dbReference type="NCBI Taxonomy" id="99883"/>
    <lineage>
        <taxon>Eukaryota</taxon>
        <taxon>Metazoa</taxon>
        <taxon>Chordata</taxon>
        <taxon>Craniata</taxon>
        <taxon>Vertebrata</taxon>
        <taxon>Euteleostomi</taxon>
        <taxon>Actinopterygii</taxon>
        <taxon>Neopterygii</taxon>
        <taxon>Teleostei</taxon>
        <taxon>Neoteleostei</taxon>
        <taxon>Acanthomorphata</taxon>
        <taxon>Eupercaria</taxon>
        <taxon>Tetraodontiformes</taxon>
        <taxon>Tetradontoidea</taxon>
        <taxon>Tetraodontidae</taxon>
        <taxon>Tetraodon</taxon>
    </lineage>
</organism>
<dbReference type="Gene3D" id="1.10.150.50">
    <property type="entry name" value="Transcription Factor, Ets-1"/>
    <property type="match status" value="1"/>
</dbReference>
<evidence type="ECO:0000313" key="4">
    <source>
        <dbReference type="Proteomes" id="UP000007303"/>
    </source>
</evidence>
<evidence type="ECO:0000313" key="3">
    <source>
        <dbReference type="Ensembl" id="ENSTNIP00000001438.1"/>
    </source>
</evidence>
<feature type="repeat" description="ANK" evidence="1">
    <location>
        <begin position="146"/>
        <end position="178"/>
    </location>
</feature>
<keyword evidence="1" id="KW-0040">ANK repeat</keyword>
<sequence>RIMDRTFPAGEENEDSGDEWDIGISYEKTSFVQQDLDAVASGKDDVMLKRAITNGDTETVRQLLDKGLDVEMRLDFGWTPMCAVSVADYNVAELLLERGADASFHKADGWSVLMACITASAQEDRITRCVELLLSRNADPNVADRSQMTCLMLAAKRGHAKVINLLMVFGAEINAQDSYGYTALSIAVQHRRQEAVLKLLQLGADKTIRTNTGKCPADLAAIFKNTEMSKILASSQPISASQASSSMENTLSQFFATSGEVSSAKECGRKLDELQLLLHGLDLGSLTDIMAKNDITWSHLLSMDKEDLEEIGVTDPGDQQKVLDALRQMNLGKVDLETIDRFGGADSGSEELCNFLTIQDVIGRIPCHPSKIAFALDPEKEAQTLCNQLVIQTGDLQKEVTCLRKLLCQLDHEECCQPPPPEPCGPWGRQVLSGAALGVLGATCLLVLYGATSGCFT</sequence>
<feature type="domain" description="SAM" evidence="2">
    <location>
        <begin position="269"/>
        <end position="332"/>
    </location>
</feature>
<dbReference type="InterPro" id="IPR013761">
    <property type="entry name" value="SAM/pointed_sf"/>
</dbReference>
<dbReference type="SMART" id="SM00454">
    <property type="entry name" value="SAM"/>
    <property type="match status" value="1"/>
</dbReference>
<dbReference type="PROSITE" id="PS50088">
    <property type="entry name" value="ANK_REPEAT"/>
    <property type="match status" value="2"/>
</dbReference>
<accession>H3BZM2</accession>
<dbReference type="GO" id="GO:0071546">
    <property type="term" value="C:pi-body"/>
    <property type="evidence" value="ECO:0007669"/>
    <property type="project" value="TreeGrafter"/>
</dbReference>
<dbReference type="InterPro" id="IPR001660">
    <property type="entry name" value="SAM"/>
</dbReference>
<evidence type="ECO:0000259" key="2">
    <source>
        <dbReference type="PROSITE" id="PS50105"/>
    </source>
</evidence>
<dbReference type="PANTHER" id="PTHR24157:SF3">
    <property type="entry name" value="ANKYRIN REPEAT, SAM AND BASIC LEUCINE ZIPPER DOMAIN-CONTAINING PROTEIN 1"/>
    <property type="match status" value="1"/>
</dbReference>
<dbReference type="SUPFAM" id="SSF47769">
    <property type="entry name" value="SAM/Pointed domain"/>
    <property type="match status" value="1"/>
</dbReference>
<dbReference type="PANTHER" id="PTHR24157">
    <property type="entry name" value="ANKYRIN REPEAT, SAM AND BASIC LEUCINE ZIPPER DOMAIN-CONTAINING PROTEIN 1"/>
    <property type="match status" value="1"/>
</dbReference>
<dbReference type="InterPro" id="IPR002110">
    <property type="entry name" value="Ankyrin_rpt"/>
</dbReference>
<dbReference type="PROSITE" id="PS50297">
    <property type="entry name" value="ANK_REP_REGION"/>
    <property type="match status" value="1"/>
</dbReference>
<dbReference type="Proteomes" id="UP000007303">
    <property type="component" value="Unassembled WGS sequence"/>
</dbReference>
<dbReference type="Ensembl" id="ENSTNIT00000001107.1">
    <property type="protein sequence ID" value="ENSTNIP00000001438.1"/>
    <property type="gene ID" value="ENSTNIG00000016062.1"/>
</dbReference>
<dbReference type="AlphaFoldDB" id="H3BZM2"/>
<dbReference type="SMART" id="SM00248">
    <property type="entry name" value="ANK"/>
    <property type="match status" value="5"/>
</dbReference>
<proteinExistence type="predicted"/>
<name>H3BZM2_TETNG</name>
<keyword evidence="4" id="KW-1185">Reference proteome</keyword>
<dbReference type="SUPFAM" id="SSF48403">
    <property type="entry name" value="Ankyrin repeat"/>
    <property type="match status" value="1"/>
</dbReference>
<dbReference type="HOGENOM" id="CLU_053259_0_0_1"/>
<feature type="repeat" description="ANK" evidence="1">
    <location>
        <begin position="179"/>
        <end position="211"/>
    </location>
</feature>
<protein>
    <submittedName>
        <fullName evidence="3">Ankyrin repeat, SAM and basic leucine zipper domain containing 1</fullName>
    </submittedName>
</protein>